<proteinExistence type="predicted"/>
<evidence type="ECO:0000256" key="1">
    <source>
        <dbReference type="SAM" id="MobiDB-lite"/>
    </source>
</evidence>
<dbReference type="Proteomes" id="UP001050691">
    <property type="component" value="Unassembled WGS sequence"/>
</dbReference>
<keyword evidence="3" id="KW-1185">Reference proteome</keyword>
<gene>
    <name evidence="2" type="ORF">Clacol_000327</name>
</gene>
<feature type="compositionally biased region" description="Basic residues" evidence="1">
    <location>
        <begin position="73"/>
        <end position="82"/>
    </location>
</feature>
<protein>
    <submittedName>
        <fullName evidence="2">Uncharacterized protein</fullName>
    </submittedName>
</protein>
<dbReference type="EMBL" id="BPWL01000001">
    <property type="protein sequence ID" value="GJJ06138.1"/>
    <property type="molecule type" value="Genomic_DNA"/>
</dbReference>
<comment type="caution">
    <text evidence="2">The sequence shown here is derived from an EMBL/GenBank/DDBJ whole genome shotgun (WGS) entry which is preliminary data.</text>
</comment>
<evidence type="ECO:0000313" key="3">
    <source>
        <dbReference type="Proteomes" id="UP001050691"/>
    </source>
</evidence>
<feature type="compositionally biased region" description="Low complexity" evidence="1">
    <location>
        <begin position="37"/>
        <end position="52"/>
    </location>
</feature>
<dbReference type="AlphaFoldDB" id="A0AAV4ZYA4"/>
<evidence type="ECO:0000313" key="2">
    <source>
        <dbReference type="EMBL" id="GJJ06138.1"/>
    </source>
</evidence>
<name>A0AAV4ZYA4_9AGAM</name>
<feature type="region of interest" description="Disordered" evidence="1">
    <location>
        <begin position="33"/>
        <end position="85"/>
    </location>
</feature>
<organism evidence="2 3">
    <name type="scientific">Clathrus columnatus</name>
    <dbReference type="NCBI Taxonomy" id="1419009"/>
    <lineage>
        <taxon>Eukaryota</taxon>
        <taxon>Fungi</taxon>
        <taxon>Dikarya</taxon>
        <taxon>Basidiomycota</taxon>
        <taxon>Agaricomycotina</taxon>
        <taxon>Agaricomycetes</taxon>
        <taxon>Phallomycetidae</taxon>
        <taxon>Phallales</taxon>
        <taxon>Clathraceae</taxon>
        <taxon>Clathrus</taxon>
    </lineage>
</organism>
<sequence length="296" mass="32926">MWDHILNELIKDNQNLHIALQYPFWYKSKELTREESSNPSSVRSISSSLTPSVAESRHPTPLHVLPELQMSKRQTRASRKARLASAGITSKDLATAGWQHQYTEGSTQAKIPANGDETSTSLRTNSVAESDFLRDFLLSNVKPRGSSSSGSAVTEHVVDAHTCIPDFAVLHTDTILDEVNIPSKRFRVRMLRILMIVEIKLYIGRDLTGQKKTLKIQSAIHTATTQVLEQAGALFLNYPDANLVIGIAVCGPYWSYANIRPNDMPSYVWKRLNASSDYPYIPSTDSTPSSGLLDLN</sequence>
<accession>A0AAV4ZYA4</accession>
<reference evidence="2" key="1">
    <citation type="submission" date="2021-10" db="EMBL/GenBank/DDBJ databases">
        <title>De novo Genome Assembly of Clathrus columnatus (Basidiomycota, Fungi) Using Illumina and Nanopore Sequence Data.</title>
        <authorList>
            <person name="Ogiso-Tanaka E."/>
            <person name="Itagaki H."/>
            <person name="Hosoya T."/>
            <person name="Hosaka K."/>
        </authorList>
    </citation>
    <scope>NUCLEOTIDE SEQUENCE</scope>
    <source>
        <strain evidence="2">MO-923</strain>
    </source>
</reference>